<feature type="domain" description="Molybdopterin oxidoreductase" evidence="2">
    <location>
        <begin position="46"/>
        <end position="420"/>
    </location>
</feature>
<dbReference type="GO" id="GO:0022904">
    <property type="term" value="P:respiratory electron transport chain"/>
    <property type="evidence" value="ECO:0007669"/>
    <property type="project" value="TreeGrafter"/>
</dbReference>
<dbReference type="InterPro" id="IPR016457">
    <property type="entry name" value="Formylmethanofuran_DH_bsu"/>
</dbReference>
<dbReference type="GO" id="GO:0015948">
    <property type="term" value="P:methanogenesis"/>
    <property type="evidence" value="ECO:0007669"/>
    <property type="project" value="InterPro"/>
</dbReference>
<dbReference type="PANTHER" id="PTHR43105:SF14">
    <property type="entry name" value="FORMATE DEHYDROGENASE H"/>
    <property type="match status" value="1"/>
</dbReference>
<dbReference type="SUPFAM" id="SSF53706">
    <property type="entry name" value="Formate dehydrogenase/DMSO reductase, domains 1-3"/>
    <property type="match status" value="1"/>
</dbReference>
<dbReference type="NCBIfam" id="TIGR03129">
    <property type="entry name" value="one_C_dehyd_B"/>
    <property type="match status" value="1"/>
</dbReference>
<gene>
    <name evidence="3" type="ORF">L1994_01185</name>
</gene>
<proteinExistence type="predicted"/>
<accession>A0AAF0FYX9</accession>
<dbReference type="Pfam" id="PF00384">
    <property type="entry name" value="Molybdopterin"/>
    <property type="match status" value="1"/>
</dbReference>
<dbReference type="GO" id="GO:0003954">
    <property type="term" value="F:NADH dehydrogenase activity"/>
    <property type="evidence" value="ECO:0007669"/>
    <property type="project" value="TreeGrafter"/>
</dbReference>
<reference evidence="3" key="1">
    <citation type="submission" date="2022-01" db="EMBL/GenBank/DDBJ databases">
        <title>Complete genome of Methanomicrobium antiquum DSM 21220.</title>
        <authorList>
            <person name="Chen S.-C."/>
            <person name="You Y.-T."/>
            <person name="Zhou Y.-Z."/>
            <person name="Lai M.-C."/>
        </authorList>
    </citation>
    <scope>NUCLEOTIDE SEQUENCE</scope>
    <source>
        <strain evidence="3">DSM 21220</strain>
    </source>
</reference>
<dbReference type="PANTHER" id="PTHR43105">
    <property type="entry name" value="RESPIRATORY NITRATE REDUCTASE"/>
    <property type="match status" value="1"/>
</dbReference>
<organism evidence="3 4">
    <name type="scientific">Methanomicrobium antiquum</name>
    <dbReference type="NCBI Taxonomy" id="487686"/>
    <lineage>
        <taxon>Archaea</taxon>
        <taxon>Methanobacteriati</taxon>
        <taxon>Methanobacteriota</taxon>
        <taxon>Stenosarchaea group</taxon>
        <taxon>Methanomicrobia</taxon>
        <taxon>Methanomicrobiales</taxon>
        <taxon>Methanomicrobiaceae</taxon>
        <taxon>Methanomicrobium</taxon>
    </lineage>
</organism>
<dbReference type="Proteomes" id="UP001218895">
    <property type="component" value="Chromosome"/>
</dbReference>
<name>A0AAF0FYX9_9EURY</name>
<evidence type="ECO:0000256" key="1">
    <source>
        <dbReference type="ARBA" id="ARBA00023002"/>
    </source>
</evidence>
<dbReference type="InterPro" id="IPR050123">
    <property type="entry name" value="Prok_molybdopt-oxidoreductase"/>
</dbReference>
<dbReference type="AlphaFoldDB" id="A0AAF0FYX9"/>
<protein>
    <submittedName>
        <fullName evidence="3">Formylmethanofuran dehydrogenase subunit B</fullName>
        <ecNumber evidence="3">1.2.7.12</ecNumber>
    </submittedName>
</protein>
<dbReference type="InterPro" id="IPR006656">
    <property type="entry name" value="Mopterin_OxRdtase"/>
</dbReference>
<dbReference type="GeneID" id="79948966"/>
<dbReference type="CDD" id="cd02761">
    <property type="entry name" value="MopB_FmdB-FwdB"/>
    <property type="match status" value="1"/>
</dbReference>
<sequence>MMKKNVICPFCGCLCDDLGITIEDGKITGVDNGCSLAKAKFLRKERLQSPVIRRGNETIQTGYEEAVTYAAEILNNAQRPLFFGWSGTQGEAQAKGVHLCMLLGGVIDNTSSLCHGPSIMGIQEVGHPGCTLGQVKNRADLIIYWGCNPLESHPRHMSRYTTYADGFFLKNAFRERKLIVVDVRKTMSSDIADEFIQIEQGGDYAVLSALRAMVRGEDEIIPDMVSGVSKSQLKRIVEMCKGAKFGALFFGLGLTMSRHKYKNIRNAVELTEELSRHTKFTISPMRGHWNVYGANEVFTWMTGYPYAVDFAKGIPFYNPGETTAADILFRKECDALMIVSSDPAAHMPKKCVEHMANIPVIHIDPHKNCTSFFSDIQIPVAITGIEASGTAYRMDGVPLRTKKIIETDFPTDTDIISRIYEKIQEMRNSV</sequence>
<keyword evidence="1 3" id="KW-0560">Oxidoreductase</keyword>
<dbReference type="Gene3D" id="3.40.50.740">
    <property type="match status" value="1"/>
</dbReference>
<dbReference type="Gene3D" id="3.40.228.10">
    <property type="entry name" value="Dimethylsulfoxide Reductase, domain 2"/>
    <property type="match status" value="2"/>
</dbReference>
<dbReference type="RefSeq" id="WP_278099877.1">
    <property type="nucleotide sequence ID" value="NZ_CP091092.1"/>
</dbReference>
<dbReference type="KEGG" id="manq:L1994_01185"/>
<evidence type="ECO:0000259" key="2">
    <source>
        <dbReference type="Pfam" id="PF00384"/>
    </source>
</evidence>
<keyword evidence="4" id="KW-1185">Reference proteome</keyword>
<dbReference type="EMBL" id="CP091092">
    <property type="protein sequence ID" value="WFN37039.1"/>
    <property type="molecule type" value="Genomic_DNA"/>
</dbReference>
<dbReference type="PIRSF" id="PIRSF005646">
    <property type="entry name" value="FwdB"/>
    <property type="match status" value="1"/>
</dbReference>
<dbReference type="GO" id="GO:0018493">
    <property type="term" value="F:formylmethanofuran dehydrogenase activity"/>
    <property type="evidence" value="ECO:0007669"/>
    <property type="project" value="UniProtKB-EC"/>
</dbReference>
<evidence type="ECO:0000313" key="3">
    <source>
        <dbReference type="EMBL" id="WFN37039.1"/>
    </source>
</evidence>
<evidence type="ECO:0000313" key="4">
    <source>
        <dbReference type="Proteomes" id="UP001218895"/>
    </source>
</evidence>
<dbReference type="GO" id="GO:0016020">
    <property type="term" value="C:membrane"/>
    <property type="evidence" value="ECO:0007669"/>
    <property type="project" value="TreeGrafter"/>
</dbReference>
<dbReference type="EC" id="1.2.7.12" evidence="3"/>